<sequence>MKPIVKSLHVQLNDIFDHLHANPELSWKEKKTTAYLKQLLERHGVRVNTFSDCTGLIAEIGSGQPVIAVRADMDALSQEVNGVIQANHSCAHDAHMTIAVGVLLTLNNQNLPKGTIRFIFQPAEEVGNGALKLVEKQVVDDVDYLYGVHLRPIQELKGGQATPAIIHGAGLFFKGKIIGEDTHGARPHLGVNAIEVGSTIVEQLKGIYLDPQVPYSVKMTKFQAGGEHANIIPGSAVFSIDMRAQTNECLQQLRKKVENSIEAIEKLYDLEIQLQVLDYVPAAEVDKQAEAMMEAAILKVLGQENFVKPIVTSGGDDFHFYTIKRPHIKATMLGLGANLTPGLHHPHMTFDRETILTGVEILAHTVVNTLNVDN</sequence>
<keyword evidence="3" id="KW-1185">Reference proteome</keyword>
<evidence type="ECO:0000313" key="3">
    <source>
        <dbReference type="Proteomes" id="UP001589833"/>
    </source>
</evidence>
<dbReference type="Proteomes" id="UP001589833">
    <property type="component" value="Unassembled WGS sequence"/>
</dbReference>
<dbReference type="PANTHER" id="PTHR11014">
    <property type="entry name" value="PEPTIDASE M20 FAMILY MEMBER"/>
    <property type="match status" value="1"/>
</dbReference>
<reference evidence="2 3" key="1">
    <citation type="submission" date="2024-09" db="EMBL/GenBank/DDBJ databases">
        <authorList>
            <person name="Sun Q."/>
            <person name="Mori K."/>
        </authorList>
    </citation>
    <scope>NUCLEOTIDE SEQUENCE [LARGE SCALE GENOMIC DNA]</scope>
    <source>
        <strain evidence="2 3">NCAIM B.02301</strain>
    </source>
</reference>
<dbReference type="SUPFAM" id="SSF53187">
    <property type="entry name" value="Zn-dependent exopeptidases"/>
    <property type="match status" value="1"/>
</dbReference>
<protein>
    <submittedName>
        <fullName evidence="2">M20 peptidase aminoacylase family protein</fullName>
    </submittedName>
</protein>
<dbReference type="Pfam" id="PF07687">
    <property type="entry name" value="M20_dimer"/>
    <property type="match status" value="1"/>
</dbReference>
<dbReference type="Pfam" id="PF01546">
    <property type="entry name" value="Peptidase_M20"/>
    <property type="match status" value="1"/>
</dbReference>
<dbReference type="Gene3D" id="3.40.630.10">
    <property type="entry name" value="Zn peptidases"/>
    <property type="match status" value="2"/>
</dbReference>
<dbReference type="RefSeq" id="WP_273846639.1">
    <property type="nucleotide sequence ID" value="NZ_JAQQWT010000018.1"/>
</dbReference>
<dbReference type="InterPro" id="IPR017439">
    <property type="entry name" value="Amidohydrolase"/>
</dbReference>
<proteinExistence type="predicted"/>
<organism evidence="2 3">
    <name type="scientific">Halalkalibacter alkalisediminis</name>
    <dbReference type="NCBI Taxonomy" id="935616"/>
    <lineage>
        <taxon>Bacteria</taxon>
        <taxon>Bacillati</taxon>
        <taxon>Bacillota</taxon>
        <taxon>Bacilli</taxon>
        <taxon>Bacillales</taxon>
        <taxon>Bacillaceae</taxon>
        <taxon>Halalkalibacter</taxon>
    </lineage>
</organism>
<accession>A0ABV6NKM1</accession>
<dbReference type="EMBL" id="JBHLTR010000056">
    <property type="protein sequence ID" value="MFC0561332.1"/>
    <property type="molecule type" value="Genomic_DNA"/>
</dbReference>
<dbReference type="InterPro" id="IPR036264">
    <property type="entry name" value="Bact_exopeptidase_dim_dom"/>
</dbReference>
<name>A0ABV6NKM1_9BACI</name>
<dbReference type="PIRSF" id="PIRSF005962">
    <property type="entry name" value="Pept_M20D_amidohydro"/>
    <property type="match status" value="1"/>
</dbReference>
<dbReference type="InterPro" id="IPR002933">
    <property type="entry name" value="Peptidase_M20"/>
</dbReference>
<dbReference type="NCBIfam" id="TIGR01891">
    <property type="entry name" value="amidohydrolases"/>
    <property type="match status" value="1"/>
</dbReference>
<dbReference type="InterPro" id="IPR011650">
    <property type="entry name" value="Peptidase_M20_dimer"/>
</dbReference>
<dbReference type="InterPro" id="IPR037484">
    <property type="entry name" value="AmhX-like"/>
</dbReference>
<dbReference type="Gene3D" id="3.30.70.360">
    <property type="match status" value="1"/>
</dbReference>
<gene>
    <name evidence="2" type="ORF">ACFFH4_20530</name>
</gene>
<dbReference type="PANTHER" id="PTHR11014:SF122">
    <property type="entry name" value="AMIDOHYDROLASE AMHX"/>
    <property type="match status" value="1"/>
</dbReference>
<dbReference type="CDD" id="cd08018">
    <property type="entry name" value="M20_Acy1_amhX-like"/>
    <property type="match status" value="1"/>
</dbReference>
<comment type="caution">
    <text evidence="2">The sequence shown here is derived from an EMBL/GenBank/DDBJ whole genome shotgun (WGS) entry which is preliminary data.</text>
</comment>
<dbReference type="SUPFAM" id="SSF55031">
    <property type="entry name" value="Bacterial exopeptidase dimerisation domain"/>
    <property type="match status" value="1"/>
</dbReference>
<feature type="domain" description="Peptidase M20 dimerisation" evidence="1">
    <location>
        <begin position="176"/>
        <end position="265"/>
    </location>
</feature>
<evidence type="ECO:0000259" key="1">
    <source>
        <dbReference type="Pfam" id="PF07687"/>
    </source>
</evidence>
<evidence type="ECO:0000313" key="2">
    <source>
        <dbReference type="EMBL" id="MFC0561332.1"/>
    </source>
</evidence>